<comment type="caution">
    <text evidence="1">The sequence shown here is derived from an EMBL/GenBank/DDBJ whole genome shotgun (WGS) entry which is preliminary data.</text>
</comment>
<accession>A0ACC0WNX6</accession>
<protein>
    <submittedName>
        <fullName evidence="1">Uncharacterized protein</fullName>
    </submittedName>
</protein>
<reference evidence="1 2" key="1">
    <citation type="journal article" date="2022" name="bioRxiv">
        <title>The genome of the oomycete Peronosclerospora sorghi, a cosmopolitan pathogen of maize and sorghum, is inflated with dispersed pseudogenes.</title>
        <authorList>
            <person name="Fletcher K."/>
            <person name="Martin F."/>
            <person name="Isakeit T."/>
            <person name="Cavanaugh K."/>
            <person name="Magill C."/>
            <person name="Michelmore R."/>
        </authorList>
    </citation>
    <scope>NUCLEOTIDE SEQUENCE [LARGE SCALE GENOMIC DNA]</scope>
    <source>
        <strain evidence="1">P6</strain>
    </source>
</reference>
<proteinExistence type="predicted"/>
<evidence type="ECO:0000313" key="2">
    <source>
        <dbReference type="Proteomes" id="UP001163321"/>
    </source>
</evidence>
<dbReference type="EMBL" id="CM047590">
    <property type="protein sequence ID" value="KAI9919446.1"/>
    <property type="molecule type" value="Genomic_DNA"/>
</dbReference>
<name>A0ACC0WNX6_9STRA</name>
<gene>
    <name evidence="1" type="ORF">PsorP6_017295</name>
</gene>
<organism evidence="1 2">
    <name type="scientific">Peronosclerospora sorghi</name>
    <dbReference type="NCBI Taxonomy" id="230839"/>
    <lineage>
        <taxon>Eukaryota</taxon>
        <taxon>Sar</taxon>
        <taxon>Stramenopiles</taxon>
        <taxon>Oomycota</taxon>
        <taxon>Peronosporomycetes</taxon>
        <taxon>Peronosporales</taxon>
        <taxon>Peronosporaceae</taxon>
        <taxon>Peronosclerospora</taxon>
    </lineage>
</organism>
<dbReference type="Proteomes" id="UP001163321">
    <property type="component" value="Chromosome 11"/>
</dbReference>
<evidence type="ECO:0000313" key="1">
    <source>
        <dbReference type="EMBL" id="KAI9919446.1"/>
    </source>
</evidence>
<keyword evidence="2" id="KW-1185">Reference proteome</keyword>
<sequence>MSQCCILSESVSLSELLLLSDDELLDELPSLGLEEACVLAASFESLTGHDLALCPVPLMPQLPQLRPVDASTILNPEALRCVELRFRAKLPGGRRLRAPLGRTLGRAAGGLTRLNF</sequence>